<evidence type="ECO:0008006" key="3">
    <source>
        <dbReference type="Google" id="ProtNLM"/>
    </source>
</evidence>
<evidence type="ECO:0000313" key="1">
    <source>
        <dbReference type="EMBL" id="OEF95727.1"/>
    </source>
</evidence>
<organism evidence="1 2">
    <name type="scientific">Desulfuribacillus alkaliarsenatis</name>
    <dbReference type="NCBI Taxonomy" id="766136"/>
    <lineage>
        <taxon>Bacteria</taxon>
        <taxon>Bacillati</taxon>
        <taxon>Bacillota</taxon>
        <taxon>Desulfuribacillia</taxon>
        <taxon>Desulfuribacillales</taxon>
        <taxon>Desulfuribacillaceae</taxon>
        <taxon>Desulfuribacillus</taxon>
    </lineage>
</organism>
<evidence type="ECO:0000313" key="2">
    <source>
        <dbReference type="Proteomes" id="UP000094296"/>
    </source>
</evidence>
<keyword evidence="2" id="KW-1185">Reference proteome</keyword>
<name>A0A1E5FZ58_9FIRM</name>
<accession>A0A1E5FZ58</accession>
<comment type="caution">
    <text evidence="1">The sequence shown here is derived from an EMBL/GenBank/DDBJ whole genome shotgun (WGS) entry which is preliminary data.</text>
</comment>
<reference evidence="1 2" key="1">
    <citation type="submission" date="2016-09" db="EMBL/GenBank/DDBJ databases">
        <title>Draft genome sequence for the type strain of Desulfuribacillus alkaliarsenatis AHT28, an obligately anaerobic, sulfidogenic bacterium isolated from Russian soda lake sediments.</title>
        <authorList>
            <person name="Abin C.A."/>
            <person name="Hollibaugh J.T."/>
        </authorList>
    </citation>
    <scope>NUCLEOTIDE SEQUENCE [LARGE SCALE GENOMIC DNA]</scope>
    <source>
        <strain evidence="1 2">AHT28</strain>
    </source>
</reference>
<gene>
    <name evidence="1" type="ORF">BHF68_11555</name>
</gene>
<sequence length="68" mass="8122">MDNQVEGAKDELYKQLKEVREEWKLACNQFEYATNNKMIDTIIGRMNRAEQQYAKILRALENERINKS</sequence>
<dbReference type="AlphaFoldDB" id="A0A1E5FZ58"/>
<dbReference type="STRING" id="766136.BHF68_11555"/>
<proteinExistence type="predicted"/>
<dbReference type="EMBL" id="MIJE01000035">
    <property type="protein sequence ID" value="OEF95727.1"/>
    <property type="molecule type" value="Genomic_DNA"/>
</dbReference>
<dbReference type="RefSeq" id="WP_069644293.1">
    <property type="nucleotide sequence ID" value="NZ_MIJE01000035.1"/>
</dbReference>
<protein>
    <recommendedName>
        <fullName evidence="3">DUF2508 domain-containing protein</fullName>
    </recommendedName>
</protein>
<dbReference type="Proteomes" id="UP000094296">
    <property type="component" value="Unassembled WGS sequence"/>
</dbReference>